<protein>
    <submittedName>
        <fullName evidence="2">Unannotated protein</fullName>
    </submittedName>
</protein>
<accession>A0A6J6MV22</accession>
<evidence type="ECO:0000313" key="2">
    <source>
        <dbReference type="EMBL" id="CAB4677837.1"/>
    </source>
</evidence>
<name>A0A6J6MV22_9ZZZZ</name>
<organism evidence="2">
    <name type="scientific">freshwater metagenome</name>
    <dbReference type="NCBI Taxonomy" id="449393"/>
    <lineage>
        <taxon>unclassified sequences</taxon>
        <taxon>metagenomes</taxon>
        <taxon>ecological metagenomes</taxon>
    </lineage>
</organism>
<reference evidence="2" key="1">
    <citation type="submission" date="2020-05" db="EMBL/GenBank/DDBJ databases">
        <authorList>
            <person name="Chiriac C."/>
            <person name="Salcher M."/>
            <person name="Ghai R."/>
            <person name="Kavagutti S V."/>
        </authorList>
    </citation>
    <scope>NUCLEOTIDE SEQUENCE</scope>
</reference>
<feature type="region of interest" description="Disordered" evidence="1">
    <location>
        <begin position="16"/>
        <end position="42"/>
    </location>
</feature>
<dbReference type="EMBL" id="CAEZXJ010000002">
    <property type="protein sequence ID" value="CAB4677837.1"/>
    <property type="molecule type" value="Genomic_DNA"/>
</dbReference>
<dbReference type="AlphaFoldDB" id="A0A6J6MV22"/>
<gene>
    <name evidence="2" type="ORF">UFOPK2372_00031</name>
</gene>
<evidence type="ECO:0000256" key="1">
    <source>
        <dbReference type="SAM" id="MobiDB-lite"/>
    </source>
</evidence>
<sequence length="42" mass="4307">MAVFETRVHGVVVHTSRAAPNSLSGPAVIGKRTNTDGSVTVS</sequence>
<proteinExistence type="predicted"/>